<dbReference type="AlphaFoldDB" id="A0A9P8BMV3"/>
<comment type="caution">
    <text evidence="13">The sequence shown here is derived from an EMBL/GenBank/DDBJ whole genome shotgun (WGS) entry which is preliminary data.</text>
</comment>
<evidence type="ECO:0000256" key="2">
    <source>
        <dbReference type="ARBA" id="ARBA00009726"/>
    </source>
</evidence>
<keyword evidence="7 10" id="KW-1133">Transmembrane helix</keyword>
<dbReference type="InterPro" id="IPR027417">
    <property type="entry name" value="P-loop_NTPase"/>
</dbReference>
<dbReference type="OrthoDB" id="6500128at2759"/>
<feature type="transmembrane region" description="Helical" evidence="10">
    <location>
        <begin position="239"/>
        <end position="261"/>
    </location>
</feature>
<evidence type="ECO:0000256" key="7">
    <source>
        <dbReference type="ARBA" id="ARBA00022989"/>
    </source>
</evidence>
<protein>
    <submittedName>
        <fullName evidence="13">Uncharacterized protein</fullName>
    </submittedName>
</protein>
<feature type="region of interest" description="Disordered" evidence="9">
    <location>
        <begin position="685"/>
        <end position="731"/>
    </location>
</feature>
<dbReference type="Pfam" id="PF00664">
    <property type="entry name" value="ABC_membrane"/>
    <property type="match status" value="1"/>
</dbReference>
<keyword evidence="8 10" id="KW-0472">Membrane</keyword>
<evidence type="ECO:0000256" key="10">
    <source>
        <dbReference type="SAM" id="Phobius"/>
    </source>
</evidence>
<accession>A0A9P8BMV3</accession>
<evidence type="ECO:0000259" key="12">
    <source>
        <dbReference type="PROSITE" id="PS50929"/>
    </source>
</evidence>
<dbReference type="GO" id="GO:0140359">
    <property type="term" value="F:ABC-type transporter activity"/>
    <property type="evidence" value="ECO:0007669"/>
    <property type="project" value="InterPro"/>
</dbReference>
<dbReference type="FunFam" id="3.40.50.300:FF:000997">
    <property type="entry name" value="Multidrug resistance-associated protein 1"/>
    <property type="match status" value="1"/>
</dbReference>
<dbReference type="PROSITE" id="PS00211">
    <property type="entry name" value="ABC_TRANSPORTER_1"/>
    <property type="match status" value="1"/>
</dbReference>
<proteinExistence type="inferred from homology"/>
<dbReference type="InterPro" id="IPR036640">
    <property type="entry name" value="ABC1_TM_sf"/>
</dbReference>
<organism evidence="13 14">
    <name type="scientific">Linnemannia hyalina</name>
    <dbReference type="NCBI Taxonomy" id="64524"/>
    <lineage>
        <taxon>Eukaryota</taxon>
        <taxon>Fungi</taxon>
        <taxon>Fungi incertae sedis</taxon>
        <taxon>Mucoromycota</taxon>
        <taxon>Mortierellomycotina</taxon>
        <taxon>Mortierellomycetes</taxon>
        <taxon>Mortierellales</taxon>
        <taxon>Mortierellaceae</taxon>
        <taxon>Linnemannia</taxon>
    </lineage>
</organism>
<dbReference type="CDD" id="cd03250">
    <property type="entry name" value="ABCC_MRP_domain1"/>
    <property type="match status" value="1"/>
</dbReference>
<gene>
    <name evidence="13" type="ORF">KI688_007164</name>
</gene>
<keyword evidence="5" id="KW-0547">Nucleotide-binding</keyword>
<feature type="domain" description="ABC transmembrane type-1" evidence="12">
    <location>
        <begin position="127"/>
        <end position="408"/>
    </location>
</feature>
<dbReference type="PROSITE" id="PS50893">
    <property type="entry name" value="ABC_TRANSPORTER_2"/>
    <property type="match status" value="1"/>
</dbReference>
<evidence type="ECO:0000313" key="13">
    <source>
        <dbReference type="EMBL" id="KAG9061585.1"/>
    </source>
</evidence>
<dbReference type="GO" id="GO:0005524">
    <property type="term" value="F:ATP binding"/>
    <property type="evidence" value="ECO:0007669"/>
    <property type="project" value="UniProtKB-KW"/>
</dbReference>
<feature type="transmembrane region" description="Helical" evidence="10">
    <location>
        <begin position="350"/>
        <end position="373"/>
    </location>
</feature>
<evidence type="ECO:0000259" key="11">
    <source>
        <dbReference type="PROSITE" id="PS50893"/>
    </source>
</evidence>
<feature type="transmembrane region" description="Helical" evidence="10">
    <location>
        <begin position="267"/>
        <end position="287"/>
    </location>
</feature>
<dbReference type="Gene3D" id="3.40.50.300">
    <property type="entry name" value="P-loop containing nucleotide triphosphate hydrolases"/>
    <property type="match status" value="1"/>
</dbReference>
<dbReference type="PANTHER" id="PTHR24223">
    <property type="entry name" value="ATP-BINDING CASSETTE SUB-FAMILY C"/>
    <property type="match status" value="1"/>
</dbReference>
<evidence type="ECO:0000313" key="14">
    <source>
        <dbReference type="Proteomes" id="UP000707451"/>
    </source>
</evidence>
<dbReference type="PROSITE" id="PS50929">
    <property type="entry name" value="ABC_TM1F"/>
    <property type="match status" value="1"/>
</dbReference>
<evidence type="ECO:0000256" key="6">
    <source>
        <dbReference type="ARBA" id="ARBA00022840"/>
    </source>
</evidence>
<feature type="transmembrane region" description="Helical" evidence="10">
    <location>
        <begin position="125"/>
        <end position="150"/>
    </location>
</feature>
<keyword evidence="6" id="KW-0067">ATP-binding</keyword>
<dbReference type="SUPFAM" id="SSF52540">
    <property type="entry name" value="P-loop containing nucleoside triphosphate hydrolases"/>
    <property type="match status" value="1"/>
</dbReference>
<dbReference type="PANTHER" id="PTHR24223:SF456">
    <property type="entry name" value="MULTIDRUG RESISTANCE-ASSOCIATED PROTEIN LETHAL(2)03659"/>
    <property type="match status" value="1"/>
</dbReference>
<comment type="similarity">
    <text evidence="2">Belongs to the ABC transporter superfamily. ABCC family. Conjugate transporter (TC 3.A.1.208) subfamily.</text>
</comment>
<evidence type="ECO:0000256" key="5">
    <source>
        <dbReference type="ARBA" id="ARBA00022741"/>
    </source>
</evidence>
<dbReference type="EMBL" id="JAHRHY010000023">
    <property type="protein sequence ID" value="KAG9061585.1"/>
    <property type="molecule type" value="Genomic_DNA"/>
</dbReference>
<evidence type="ECO:0000256" key="9">
    <source>
        <dbReference type="SAM" id="MobiDB-lite"/>
    </source>
</evidence>
<keyword evidence="14" id="KW-1185">Reference proteome</keyword>
<dbReference type="InterPro" id="IPR050173">
    <property type="entry name" value="ABC_transporter_C-like"/>
</dbReference>
<dbReference type="Proteomes" id="UP000707451">
    <property type="component" value="Unassembled WGS sequence"/>
</dbReference>
<feature type="compositionally biased region" description="Polar residues" evidence="9">
    <location>
        <begin position="1"/>
        <end position="16"/>
    </location>
</feature>
<dbReference type="SMART" id="SM00382">
    <property type="entry name" value="AAA"/>
    <property type="match status" value="1"/>
</dbReference>
<evidence type="ECO:0000256" key="1">
    <source>
        <dbReference type="ARBA" id="ARBA00004141"/>
    </source>
</evidence>
<dbReference type="Pfam" id="PF00005">
    <property type="entry name" value="ABC_tran"/>
    <property type="match status" value="1"/>
</dbReference>
<dbReference type="InterPro" id="IPR003593">
    <property type="entry name" value="AAA+_ATPase"/>
</dbReference>
<feature type="compositionally biased region" description="Polar residues" evidence="9">
    <location>
        <begin position="25"/>
        <end position="35"/>
    </location>
</feature>
<dbReference type="Gene3D" id="1.20.1560.10">
    <property type="entry name" value="ABC transporter type 1, transmembrane domain"/>
    <property type="match status" value="1"/>
</dbReference>
<reference evidence="13" key="1">
    <citation type="submission" date="2021-06" db="EMBL/GenBank/DDBJ databases">
        <title>Genome Sequence of Mortierella hyaline Strain SCG-10, a Cold-Adapted, Nitrate-Reducing Fungus Isolated from Soil in Minnesota, USA.</title>
        <authorList>
            <person name="Aldossari N."/>
        </authorList>
    </citation>
    <scope>NUCLEOTIDE SEQUENCE</scope>
    <source>
        <strain evidence="13">SCG-10</strain>
    </source>
</reference>
<dbReference type="InterPro" id="IPR003439">
    <property type="entry name" value="ABC_transporter-like_ATP-bd"/>
</dbReference>
<feature type="compositionally biased region" description="Polar residues" evidence="9">
    <location>
        <begin position="685"/>
        <end position="694"/>
    </location>
</feature>
<dbReference type="InterPro" id="IPR017871">
    <property type="entry name" value="ABC_transporter-like_CS"/>
</dbReference>
<evidence type="ECO:0000256" key="3">
    <source>
        <dbReference type="ARBA" id="ARBA00022448"/>
    </source>
</evidence>
<feature type="domain" description="ABC transporter" evidence="11">
    <location>
        <begin position="456"/>
        <end position="681"/>
    </location>
</feature>
<name>A0A9P8BMV3_9FUNG</name>
<dbReference type="CDD" id="cd18597">
    <property type="entry name" value="ABC_6TM_YOR1_D1_like"/>
    <property type="match status" value="1"/>
</dbReference>
<sequence length="777" mass="86576">MNQQEQISRQSETETTPLLHKHAHNTPNQHQQTNPKEGPVSPENSASLPSRLTFWWLNGLFRIGYCRQIQEEDLYQILDRRRSEVLGQALFDNWEAERRSAQLKGRRPSLLMALFWSFWRRYLPAYIWLGLADFSQIVSPSIIRLLLMFLQDSQTQNPPPPAIHGYGLALTLLFLSFNLIICAQRWGITTVNTGIYIRTALIDLVFRKATTLSAKSHIRYPDGSIINLMSTDISRIDSAMMPFSILFSAPIFILTIMGILVHMMGPAALLGAVLLMLLNPIQAWGIARLGPVRKKASQFTDSRIKLSSEILQGVKVIKFFTWENNFLSKLTGVRVEELALVRRILRNCGLLTTTSSAVPIFASALTFVLYAALGHELKPEIVFPALAYYAVIRVPLSIVPNCYTSATDAYVAIKRLEEFLLSEDGPADTLSAIDETAEHALVMEDADFIWETLSETKDDEIQNAQKNVPYLNKVNLKIPRGSLVAIVGPVGSGKSSLLQAMIGTMTQSSGRIVRGSAISYASQTPWIQNASIRDNILFDRPFDDKLYWRVVRACCLLQDLDSFPARDLTEIGERGVNLSGGQKARLSLARSVYFTASSGSGGMIVMDDPLSAVDAHVGKRLWKDCVLKELRSQTRVIATHQLHILPDVDYVVCMKDGVIVEKGTFQELMRKDEGELKGTMTQYGGVSESATKDQGQQDEETPSNGSSGVVTDLDEQEQDAQGKKIKSPKGATLMIEEERESGAVGWMVYSHYFQIEGLRMWGAVVACYVIQQACGLL</sequence>
<comment type="subcellular location">
    <subcellularLocation>
        <location evidence="1">Membrane</location>
        <topology evidence="1">Multi-pass membrane protein</topology>
    </subcellularLocation>
</comment>
<evidence type="ECO:0000256" key="8">
    <source>
        <dbReference type="ARBA" id="ARBA00023136"/>
    </source>
</evidence>
<feature type="transmembrane region" description="Helical" evidence="10">
    <location>
        <begin position="162"/>
        <end position="181"/>
    </location>
</feature>
<feature type="region of interest" description="Disordered" evidence="9">
    <location>
        <begin position="1"/>
        <end position="45"/>
    </location>
</feature>
<dbReference type="InterPro" id="IPR011527">
    <property type="entry name" value="ABC1_TM_dom"/>
</dbReference>
<dbReference type="GO" id="GO:0016020">
    <property type="term" value="C:membrane"/>
    <property type="evidence" value="ECO:0007669"/>
    <property type="project" value="UniProtKB-SubCell"/>
</dbReference>
<keyword evidence="3" id="KW-0813">Transport</keyword>
<keyword evidence="4 10" id="KW-0812">Transmembrane</keyword>
<evidence type="ECO:0000256" key="4">
    <source>
        <dbReference type="ARBA" id="ARBA00022692"/>
    </source>
</evidence>
<dbReference type="SUPFAM" id="SSF90123">
    <property type="entry name" value="ABC transporter transmembrane region"/>
    <property type="match status" value="1"/>
</dbReference>
<dbReference type="GO" id="GO:0016887">
    <property type="term" value="F:ATP hydrolysis activity"/>
    <property type="evidence" value="ECO:0007669"/>
    <property type="project" value="InterPro"/>
</dbReference>